<accession>A0ABT6Y5Z6</accession>
<comment type="caution">
    <text evidence="1">The sequence shown here is derived from an EMBL/GenBank/DDBJ whole genome shotgun (WGS) entry which is preliminary data.</text>
</comment>
<gene>
    <name evidence="1" type="ORF">QM524_07045</name>
</gene>
<sequence length="74" mass="8488">MDTQQAFINLFASFYRSGFTEAQSCSNCAEQDLSDLSISKAKEFYQQHQPLIENLGIYAFLYESELTFTKATKE</sequence>
<dbReference type="Proteomes" id="UP001236507">
    <property type="component" value="Unassembled WGS sequence"/>
</dbReference>
<dbReference type="EMBL" id="JASHIF010000005">
    <property type="protein sequence ID" value="MDI9858957.1"/>
    <property type="molecule type" value="Genomic_DNA"/>
</dbReference>
<organism evidence="1 2">
    <name type="scientific">Flectobacillus roseus</name>
    <dbReference type="NCBI Taxonomy" id="502259"/>
    <lineage>
        <taxon>Bacteria</taxon>
        <taxon>Pseudomonadati</taxon>
        <taxon>Bacteroidota</taxon>
        <taxon>Cytophagia</taxon>
        <taxon>Cytophagales</taxon>
        <taxon>Flectobacillaceae</taxon>
        <taxon>Flectobacillus</taxon>
    </lineage>
</organism>
<evidence type="ECO:0000313" key="2">
    <source>
        <dbReference type="Proteomes" id="UP001236507"/>
    </source>
</evidence>
<proteinExistence type="predicted"/>
<evidence type="ECO:0000313" key="1">
    <source>
        <dbReference type="EMBL" id="MDI9858957.1"/>
    </source>
</evidence>
<dbReference type="RefSeq" id="WP_283344032.1">
    <property type="nucleotide sequence ID" value="NZ_JASHIF010000005.1"/>
</dbReference>
<protein>
    <submittedName>
        <fullName evidence="1">Uncharacterized protein</fullName>
    </submittedName>
</protein>
<name>A0ABT6Y5Z6_9BACT</name>
<reference evidence="1 2" key="1">
    <citation type="submission" date="2023-05" db="EMBL/GenBank/DDBJ databases">
        <title>Novel species of genus Flectobacillus isolated from stream in China.</title>
        <authorList>
            <person name="Lu H."/>
        </authorList>
    </citation>
    <scope>NUCLEOTIDE SEQUENCE [LARGE SCALE GENOMIC DNA]</scope>
    <source>
        <strain evidence="1 2">KCTC 42575</strain>
    </source>
</reference>
<keyword evidence="2" id="KW-1185">Reference proteome</keyword>